<evidence type="ECO:0000313" key="2">
    <source>
        <dbReference type="EMBL" id="MFD2920434.1"/>
    </source>
</evidence>
<evidence type="ECO:0000256" key="1">
    <source>
        <dbReference type="SAM" id="SignalP"/>
    </source>
</evidence>
<dbReference type="PROSITE" id="PS51257">
    <property type="entry name" value="PROKAR_LIPOPROTEIN"/>
    <property type="match status" value="1"/>
</dbReference>
<feature type="chain" id="PRO_5046401631" description="PKD-like family protein" evidence="1">
    <location>
        <begin position="21"/>
        <end position="517"/>
    </location>
</feature>
<sequence length="517" mass="57162">MKRITIISLSVILAVCAFFAACRKDDSSFATDKLPDLSFGYAAGEALTVYQFNTLQLDPKINYDGADKSKFTYTWMINPDPRDTSFITIDDSEQLSYEVGFTPNTGTYYHTLKLYVTNVDTKLQAIHYWKLTVLNNIGEGLVIATTKDNATTDFSHIMSPEVTTNYSEVSIKRDILSSVNGSGINGLVHDLYFANVRGGNRVYALTANNMYAYNTLNYSYVGDKNDLFVTPPATLNPGTFYYCYQNDVYLGNDMIYYGWFATAAKIGVQSLYAQPVPKIIALNANSGNTSTYDPAFRIHYYDEKNGKFAYIQGPFSFSDKTQNFSPNETYNGVNAGNYPGKVNVAAGISADRGFLHLLKDKTSGAYELLVFDGGVNEYGEPYVAPRAVKKIDLSAAPGINNATHFVMLDDQNVMFYATADKIYAVIFAGSTPIVEERYTVPAGESITTLDIYRQYGYPNQESYISTNNKQLILSTYNGTEGKVRLLPLINLGAGNINAAGIKTFTGFDKILSVVPQK</sequence>
<evidence type="ECO:0008006" key="4">
    <source>
        <dbReference type="Google" id="ProtNLM"/>
    </source>
</evidence>
<dbReference type="RefSeq" id="WP_386098775.1">
    <property type="nucleotide sequence ID" value="NZ_JBHUOZ010000003.1"/>
</dbReference>
<organism evidence="2 3">
    <name type="scientific">Terrimonas rubra</name>
    <dbReference type="NCBI Taxonomy" id="1035890"/>
    <lineage>
        <taxon>Bacteria</taxon>
        <taxon>Pseudomonadati</taxon>
        <taxon>Bacteroidota</taxon>
        <taxon>Chitinophagia</taxon>
        <taxon>Chitinophagales</taxon>
        <taxon>Chitinophagaceae</taxon>
        <taxon>Terrimonas</taxon>
    </lineage>
</organism>
<protein>
    <recommendedName>
        <fullName evidence="4">PKD-like family protein</fullName>
    </recommendedName>
</protein>
<dbReference type="EMBL" id="JBHUOZ010000003">
    <property type="protein sequence ID" value="MFD2920434.1"/>
    <property type="molecule type" value="Genomic_DNA"/>
</dbReference>
<proteinExistence type="predicted"/>
<keyword evidence="3" id="KW-1185">Reference proteome</keyword>
<gene>
    <name evidence="2" type="ORF">ACFS6H_11975</name>
</gene>
<keyword evidence="1" id="KW-0732">Signal</keyword>
<accession>A0ABW6A522</accession>
<dbReference type="Proteomes" id="UP001597511">
    <property type="component" value="Unassembled WGS sequence"/>
</dbReference>
<reference evidence="3" key="1">
    <citation type="journal article" date="2019" name="Int. J. Syst. Evol. Microbiol.">
        <title>The Global Catalogue of Microorganisms (GCM) 10K type strain sequencing project: providing services to taxonomists for standard genome sequencing and annotation.</title>
        <authorList>
            <consortium name="The Broad Institute Genomics Platform"/>
            <consortium name="The Broad Institute Genome Sequencing Center for Infectious Disease"/>
            <person name="Wu L."/>
            <person name="Ma J."/>
        </authorList>
    </citation>
    <scope>NUCLEOTIDE SEQUENCE [LARGE SCALE GENOMIC DNA]</scope>
    <source>
        <strain evidence="3">KCTC 23299</strain>
    </source>
</reference>
<comment type="caution">
    <text evidence="2">The sequence shown here is derived from an EMBL/GenBank/DDBJ whole genome shotgun (WGS) entry which is preliminary data.</text>
</comment>
<evidence type="ECO:0000313" key="3">
    <source>
        <dbReference type="Proteomes" id="UP001597511"/>
    </source>
</evidence>
<name>A0ABW6A522_9BACT</name>
<feature type="signal peptide" evidence="1">
    <location>
        <begin position="1"/>
        <end position="20"/>
    </location>
</feature>